<feature type="transmembrane region" description="Helical" evidence="1">
    <location>
        <begin position="27"/>
        <end position="48"/>
    </location>
</feature>
<organism evidence="2 3">
    <name type="scientific">Halteria grandinella</name>
    <dbReference type="NCBI Taxonomy" id="5974"/>
    <lineage>
        <taxon>Eukaryota</taxon>
        <taxon>Sar</taxon>
        <taxon>Alveolata</taxon>
        <taxon>Ciliophora</taxon>
        <taxon>Intramacronucleata</taxon>
        <taxon>Spirotrichea</taxon>
        <taxon>Stichotrichia</taxon>
        <taxon>Sporadotrichida</taxon>
        <taxon>Halteriidae</taxon>
        <taxon>Halteria</taxon>
    </lineage>
</organism>
<evidence type="ECO:0000313" key="3">
    <source>
        <dbReference type="Proteomes" id="UP000785679"/>
    </source>
</evidence>
<evidence type="ECO:0000313" key="2">
    <source>
        <dbReference type="EMBL" id="TNV83615.1"/>
    </source>
</evidence>
<keyword evidence="1" id="KW-1133">Transmembrane helix</keyword>
<keyword evidence="1" id="KW-0812">Transmembrane</keyword>
<accession>A0A8J8T6M0</accession>
<evidence type="ECO:0000256" key="1">
    <source>
        <dbReference type="SAM" id="Phobius"/>
    </source>
</evidence>
<keyword evidence="1" id="KW-0472">Membrane</keyword>
<dbReference type="EMBL" id="RRYP01003650">
    <property type="protein sequence ID" value="TNV83615.1"/>
    <property type="molecule type" value="Genomic_DNA"/>
</dbReference>
<protein>
    <submittedName>
        <fullName evidence="2">Uncharacterized protein</fullName>
    </submittedName>
</protein>
<name>A0A8J8T6M0_HALGN</name>
<dbReference type="AlphaFoldDB" id="A0A8J8T6M0"/>
<gene>
    <name evidence="2" type="ORF">FGO68_gene16859</name>
</gene>
<keyword evidence="3" id="KW-1185">Reference proteome</keyword>
<reference evidence="2" key="1">
    <citation type="submission" date="2019-06" db="EMBL/GenBank/DDBJ databases">
        <authorList>
            <person name="Zheng W."/>
        </authorList>
    </citation>
    <scope>NUCLEOTIDE SEQUENCE</scope>
    <source>
        <strain evidence="2">QDHG01</strain>
    </source>
</reference>
<dbReference type="Proteomes" id="UP000785679">
    <property type="component" value="Unassembled WGS sequence"/>
</dbReference>
<proteinExistence type="predicted"/>
<comment type="caution">
    <text evidence="2">The sequence shown here is derived from an EMBL/GenBank/DDBJ whole genome shotgun (WGS) entry which is preliminary data.</text>
</comment>
<sequence>MCYILRLCIIFIPLTKMPIQIDLNCKYILLYGIIIFGLGYAQLAIIIAQAQYIQPLCFNALPVSLVTTIYSHSHAH</sequence>